<protein>
    <submittedName>
        <fullName evidence="1">Uncharacterized protein</fullName>
    </submittedName>
</protein>
<accession>A0A165E9Z4</accession>
<evidence type="ECO:0000313" key="2">
    <source>
        <dbReference type="Proteomes" id="UP000077266"/>
    </source>
</evidence>
<sequence length="153" mass="16668">MDLLPVYTALRTSGGTKHTFRHDSNLTVHVFSHAASSSSSPIFHDESRVAGVVEVTMKKGPFTAIKCITVQVRGFQRLMRCFGYGAMDSDAVEFLALQHTFAESDLASQARGRLELPFELQLGRLAANIRSAGVSAVHPVRTRLYSTVQVSSG</sequence>
<organism evidence="1 2">
    <name type="scientific">Exidia glandulosa HHB12029</name>
    <dbReference type="NCBI Taxonomy" id="1314781"/>
    <lineage>
        <taxon>Eukaryota</taxon>
        <taxon>Fungi</taxon>
        <taxon>Dikarya</taxon>
        <taxon>Basidiomycota</taxon>
        <taxon>Agaricomycotina</taxon>
        <taxon>Agaricomycetes</taxon>
        <taxon>Auriculariales</taxon>
        <taxon>Exidiaceae</taxon>
        <taxon>Exidia</taxon>
    </lineage>
</organism>
<proteinExistence type="predicted"/>
<dbReference type="AlphaFoldDB" id="A0A165E9Z4"/>
<evidence type="ECO:0000313" key="1">
    <source>
        <dbReference type="EMBL" id="KZV86426.1"/>
    </source>
</evidence>
<keyword evidence="2" id="KW-1185">Reference proteome</keyword>
<dbReference type="EMBL" id="KV426156">
    <property type="protein sequence ID" value="KZV86426.1"/>
    <property type="molecule type" value="Genomic_DNA"/>
</dbReference>
<dbReference type="InParanoid" id="A0A165E9Z4"/>
<name>A0A165E9Z4_EXIGL</name>
<dbReference type="Proteomes" id="UP000077266">
    <property type="component" value="Unassembled WGS sequence"/>
</dbReference>
<reference evidence="1 2" key="1">
    <citation type="journal article" date="2016" name="Mol. Biol. Evol.">
        <title>Comparative Genomics of Early-Diverging Mushroom-Forming Fungi Provides Insights into the Origins of Lignocellulose Decay Capabilities.</title>
        <authorList>
            <person name="Nagy L.G."/>
            <person name="Riley R."/>
            <person name="Tritt A."/>
            <person name="Adam C."/>
            <person name="Daum C."/>
            <person name="Floudas D."/>
            <person name="Sun H."/>
            <person name="Yadav J.S."/>
            <person name="Pangilinan J."/>
            <person name="Larsson K.H."/>
            <person name="Matsuura K."/>
            <person name="Barry K."/>
            <person name="Labutti K."/>
            <person name="Kuo R."/>
            <person name="Ohm R.A."/>
            <person name="Bhattacharya S.S."/>
            <person name="Shirouzu T."/>
            <person name="Yoshinaga Y."/>
            <person name="Martin F.M."/>
            <person name="Grigoriev I.V."/>
            <person name="Hibbett D.S."/>
        </authorList>
    </citation>
    <scope>NUCLEOTIDE SEQUENCE [LARGE SCALE GENOMIC DNA]</scope>
    <source>
        <strain evidence="1 2">HHB12029</strain>
    </source>
</reference>
<gene>
    <name evidence="1" type="ORF">EXIGLDRAFT_225215</name>
</gene>